<comment type="catalytic activity">
    <reaction evidence="10">
        <text>DNA(n) + a 2'-deoxyribonucleoside 5'-triphosphate = DNA(n+1) + diphosphate</text>
        <dbReference type="Rhea" id="RHEA:22508"/>
        <dbReference type="Rhea" id="RHEA-COMP:17339"/>
        <dbReference type="Rhea" id="RHEA-COMP:17340"/>
        <dbReference type="ChEBI" id="CHEBI:33019"/>
        <dbReference type="ChEBI" id="CHEBI:61560"/>
        <dbReference type="ChEBI" id="CHEBI:173112"/>
        <dbReference type="EC" id="2.7.7.7"/>
    </reaction>
</comment>
<keyword evidence="8" id="KW-0239">DNA-directed DNA polymerase</keyword>
<accession>A0A4R1QIF2</accession>
<dbReference type="Gene3D" id="3.20.20.140">
    <property type="entry name" value="Metal-dependent hydrolases"/>
    <property type="match status" value="1"/>
</dbReference>
<keyword evidence="7" id="KW-0235">DNA replication</keyword>
<dbReference type="InterPro" id="IPR004805">
    <property type="entry name" value="DnaE2/DnaE/PolC"/>
</dbReference>
<dbReference type="InterPro" id="IPR029460">
    <property type="entry name" value="DNAPol_HHH"/>
</dbReference>
<reference evidence="12 13" key="1">
    <citation type="submission" date="2019-03" db="EMBL/GenBank/DDBJ databases">
        <title>Genomic Encyclopedia of Type Strains, Phase IV (KMG-IV): sequencing the most valuable type-strain genomes for metagenomic binning, comparative biology and taxonomic classification.</title>
        <authorList>
            <person name="Goeker M."/>
        </authorList>
    </citation>
    <scope>NUCLEOTIDE SEQUENCE [LARGE SCALE GENOMIC DNA]</scope>
    <source>
        <strain evidence="12 13">DSM 24979</strain>
    </source>
</reference>
<feature type="domain" description="Polymerase/histidinol phosphatase N-terminal" evidence="11">
    <location>
        <begin position="8"/>
        <end position="75"/>
    </location>
</feature>
<dbReference type="Gene3D" id="1.10.10.1600">
    <property type="entry name" value="Bacterial DNA polymerase III alpha subunit, thumb domain"/>
    <property type="match status" value="1"/>
</dbReference>
<evidence type="ECO:0000256" key="6">
    <source>
        <dbReference type="ARBA" id="ARBA00022695"/>
    </source>
</evidence>
<evidence type="ECO:0000256" key="2">
    <source>
        <dbReference type="ARBA" id="ARBA00009496"/>
    </source>
</evidence>
<sequence>MGRTLAFVHLQVRSGYSLLTSTVKVDELVKRAKELGFPALALTDENVLYGAIAFYKECKKHQLKPIIGMIADLFDEEGENDQLILLAKNNEGYKNLLKISSLIQTNEKSAISHEQLAHYTNGLIAVTSGWKGRIETLVLGGYFEEAKKLVHLYTELFQRENFYLGVQNHGLPQELQLFELLPSFSVECGIPLVATNNVYYLDREDAFAHDCLLAMKHGKKVNDPDRPRLANDEYYLKSIQEMERLFERIPSALENTIKIAEQCDVELNLGTMMLPRYPVPNGKTADDYLAEWCWEGLKKRLSQPSERYIKRMEHELQIIKRMKFSDYFLIVADFMKFAREQGILTGPGRGSAAGSLVAYALEITQIDPLEYDLLFERFLNPARISFPDIDIDFPDHRREEVIRYIQNKYGEQHVAQIITFGTFGARSALRDVGRVLDVSLEEIQGLLKKIPESDGSLKSFAHALPKNKFIETAMKLEGLPRHTSIHAAGIVISAQPLVEAVPVQSGQVTMYVTQYAMDDLEEIGLLKIDLLGLKNLTILEQALKSIEMRTGERLNINDIPHDDAKTYELLSKGDTLGVFQLESEGMKRILRQLQPSTFEDLVAVNALYRPGPMEQIPLYIKRKHGQEKVTYFHDDLKEILQSTYGVLIYQEQIMKIAEKMAGFSLGEADLLRRAISKKDVHLLVHEKKHFIEGCIRKGYSHVIAEQLYKLIVRFAHYGFNRSHAVAYSRISYVLAYLKAHYPCDFYAALLTNSVGNKERMTELIHEIRRKGIALLRPSIHQSGYRFLVEQGAIRYSLLAIKHVSYSFIKEVIEERKKRPFHDFFDFMIRLAVQPSQKKMIEALIFAGCFDEFGVDRATLQQSIDVAIEHAELLATVDSLTLKPKYVEAPPLSVNEKLKYEKELLGTYVSPHPVAAFSHLFALLGAKPIYEWVSAKETYGKMVVYIEEVNRTRTRKGEEMAFLKIHDDSEEMKAVVFPNCYDRFHHVLEKGKVVYLEGKLEWRPNGIHLIVQRAMKPAILYLKIDEHHVSSNVLHQLKNILKKHHGHTPVILYYEKERRKIQLPNEYAVHADEQCLEQLKALLGEGNVALK</sequence>
<evidence type="ECO:0000313" key="13">
    <source>
        <dbReference type="Proteomes" id="UP000295658"/>
    </source>
</evidence>
<dbReference type="InterPro" id="IPR004365">
    <property type="entry name" value="NA-bd_OB_tRNA"/>
</dbReference>
<keyword evidence="13" id="KW-1185">Reference proteome</keyword>
<dbReference type="Pfam" id="PF20914">
    <property type="entry name" value="DNA_pol_IIIA_C"/>
    <property type="match status" value="1"/>
</dbReference>
<organism evidence="12 13">
    <name type="scientific">Thermolongibacillus altinsuensis</name>
    <dbReference type="NCBI Taxonomy" id="575256"/>
    <lineage>
        <taxon>Bacteria</taxon>
        <taxon>Bacillati</taxon>
        <taxon>Bacillota</taxon>
        <taxon>Bacilli</taxon>
        <taxon>Bacillales</taxon>
        <taxon>Anoxybacillaceae</taxon>
        <taxon>Thermolongibacillus</taxon>
    </lineage>
</organism>
<evidence type="ECO:0000256" key="3">
    <source>
        <dbReference type="ARBA" id="ARBA00012417"/>
    </source>
</evidence>
<dbReference type="Pfam" id="PF17657">
    <property type="entry name" value="DNA_pol3_finger"/>
    <property type="match status" value="1"/>
</dbReference>
<dbReference type="Pfam" id="PF14579">
    <property type="entry name" value="HHH_6"/>
    <property type="match status" value="1"/>
</dbReference>
<dbReference type="InterPro" id="IPR004013">
    <property type="entry name" value="PHP_dom"/>
</dbReference>
<dbReference type="SUPFAM" id="SSF89550">
    <property type="entry name" value="PHP domain-like"/>
    <property type="match status" value="1"/>
</dbReference>
<dbReference type="Gene3D" id="1.10.150.870">
    <property type="match status" value="1"/>
</dbReference>
<comment type="subcellular location">
    <subcellularLocation>
        <location evidence="1">Cytoplasm</location>
    </subcellularLocation>
</comment>
<dbReference type="InterPro" id="IPR048472">
    <property type="entry name" value="DNA_pol_IIIA_C"/>
</dbReference>
<evidence type="ECO:0000256" key="5">
    <source>
        <dbReference type="ARBA" id="ARBA00022679"/>
    </source>
</evidence>
<dbReference type="GO" id="GO:0003676">
    <property type="term" value="F:nucleic acid binding"/>
    <property type="evidence" value="ECO:0007669"/>
    <property type="project" value="InterPro"/>
</dbReference>
<dbReference type="SMART" id="SM00481">
    <property type="entry name" value="POLIIIAc"/>
    <property type="match status" value="1"/>
</dbReference>
<evidence type="ECO:0000313" key="12">
    <source>
        <dbReference type="EMBL" id="TCL51824.1"/>
    </source>
</evidence>
<dbReference type="GO" id="GO:0008408">
    <property type="term" value="F:3'-5' exonuclease activity"/>
    <property type="evidence" value="ECO:0007669"/>
    <property type="project" value="InterPro"/>
</dbReference>
<name>A0A4R1QIF2_9BACL</name>
<gene>
    <name evidence="12" type="ORF">EDD69_10363</name>
</gene>
<dbReference type="InterPro" id="IPR016195">
    <property type="entry name" value="Pol/histidinol_Pase-like"/>
</dbReference>
<dbReference type="PANTHER" id="PTHR32294:SF0">
    <property type="entry name" value="DNA POLYMERASE III SUBUNIT ALPHA"/>
    <property type="match status" value="1"/>
</dbReference>
<comment type="similarity">
    <text evidence="2">Belongs to the DNA polymerase type-C family. DnaE subfamily.</text>
</comment>
<evidence type="ECO:0000256" key="7">
    <source>
        <dbReference type="ARBA" id="ARBA00022705"/>
    </source>
</evidence>
<dbReference type="InterPro" id="IPR003141">
    <property type="entry name" value="Pol/His_phosphatase_N"/>
</dbReference>
<comment type="caution">
    <text evidence="12">The sequence shown here is derived from an EMBL/GenBank/DDBJ whole genome shotgun (WGS) entry which is preliminary data.</text>
</comment>
<dbReference type="GO" id="GO:0006260">
    <property type="term" value="P:DNA replication"/>
    <property type="evidence" value="ECO:0007669"/>
    <property type="project" value="UniProtKB-KW"/>
</dbReference>
<evidence type="ECO:0000256" key="8">
    <source>
        <dbReference type="ARBA" id="ARBA00022932"/>
    </source>
</evidence>
<dbReference type="InterPro" id="IPR011708">
    <property type="entry name" value="DNA_pol3_alpha_NTPase_dom"/>
</dbReference>
<dbReference type="NCBIfam" id="TIGR00594">
    <property type="entry name" value="polc"/>
    <property type="match status" value="1"/>
</dbReference>
<evidence type="ECO:0000256" key="4">
    <source>
        <dbReference type="ARBA" id="ARBA00019114"/>
    </source>
</evidence>
<dbReference type="GO" id="GO:0003887">
    <property type="term" value="F:DNA-directed DNA polymerase activity"/>
    <property type="evidence" value="ECO:0007669"/>
    <property type="project" value="UniProtKB-KW"/>
</dbReference>
<dbReference type="InterPro" id="IPR041931">
    <property type="entry name" value="DNA_pol3_alpha_thumb_dom"/>
</dbReference>
<comment type="function">
    <text evidence="9">DNA polymerase III is a complex, multichain enzyme responsible for most of the replicative synthesis in bacteria. This DNA polymerase also exhibits 3' to 5' exonuclease activity. The alpha chain is the DNA polymerase.</text>
</comment>
<dbReference type="PANTHER" id="PTHR32294">
    <property type="entry name" value="DNA POLYMERASE III SUBUNIT ALPHA"/>
    <property type="match status" value="1"/>
</dbReference>
<dbReference type="InterPro" id="IPR040982">
    <property type="entry name" value="DNA_pol3_finger"/>
</dbReference>
<dbReference type="NCBIfam" id="NF004226">
    <property type="entry name" value="PRK05673.1"/>
    <property type="match status" value="1"/>
</dbReference>
<proteinExistence type="inferred from homology"/>
<dbReference type="EC" id="2.7.7.7" evidence="3"/>
<dbReference type="CDD" id="cd04485">
    <property type="entry name" value="DnaE_OBF"/>
    <property type="match status" value="1"/>
</dbReference>
<evidence type="ECO:0000256" key="1">
    <source>
        <dbReference type="ARBA" id="ARBA00004496"/>
    </source>
</evidence>
<dbReference type="Pfam" id="PF01336">
    <property type="entry name" value="tRNA_anti-codon"/>
    <property type="match status" value="1"/>
</dbReference>
<dbReference type="Pfam" id="PF07733">
    <property type="entry name" value="DNA_pol3_alpha"/>
    <property type="match status" value="1"/>
</dbReference>
<dbReference type="Pfam" id="PF02811">
    <property type="entry name" value="PHP"/>
    <property type="match status" value="1"/>
</dbReference>
<dbReference type="EMBL" id="SLUL01000003">
    <property type="protein sequence ID" value="TCL51824.1"/>
    <property type="molecule type" value="Genomic_DNA"/>
</dbReference>
<dbReference type="GO" id="GO:0005737">
    <property type="term" value="C:cytoplasm"/>
    <property type="evidence" value="ECO:0007669"/>
    <property type="project" value="UniProtKB-SubCell"/>
</dbReference>
<evidence type="ECO:0000259" key="11">
    <source>
        <dbReference type="SMART" id="SM00481"/>
    </source>
</evidence>
<keyword evidence="6" id="KW-0548">Nucleotidyltransferase</keyword>
<dbReference type="AlphaFoldDB" id="A0A4R1QIF2"/>
<protein>
    <recommendedName>
        <fullName evidence="4">DNA polymerase III subunit alpha</fullName>
        <ecNumber evidence="3">2.7.7.7</ecNumber>
    </recommendedName>
</protein>
<dbReference type="Proteomes" id="UP000295658">
    <property type="component" value="Unassembled WGS sequence"/>
</dbReference>
<evidence type="ECO:0000256" key="9">
    <source>
        <dbReference type="ARBA" id="ARBA00025611"/>
    </source>
</evidence>
<evidence type="ECO:0000256" key="10">
    <source>
        <dbReference type="ARBA" id="ARBA00049244"/>
    </source>
</evidence>
<keyword evidence="5" id="KW-0808">Transferase</keyword>